<sequence length="352" mass="37432">MSPDTLFLAGKTALVTGSGKENGIGAAIARALARQGASVAIHYVSEGSKGPAEKVATDIRKEFGTKTTVVQGWVENYDTAKNMVEQILKAFSVDHIDILEAQLQYEFAVNVFGVIYMTQAVIGLGRMPKDGRIINIGTIASKILVPPPVYGATEAAADALTTLWAGELDKSSIITVNTLAPGPVPTDISKGILDNPDGSPTALQLTMYDQTRAANRLGSPEDLADATLLLVSEKSRWITAQFISELPESAARTFIYTGNCLDVSPILPLTDAGVGKSATAHLIHCASEAFKDQGFKFYYADERNADGSPAYSKVNGPAHGKFYAELAEGTEQGPWQQTFVKGVGYTLVSAKI</sequence>
<gene>
    <name evidence="3" type="ORF">SUNI508_12180</name>
</gene>
<proteinExistence type="inferred from homology"/>
<evidence type="ECO:0000256" key="1">
    <source>
        <dbReference type="ARBA" id="ARBA00006484"/>
    </source>
</evidence>
<dbReference type="Proteomes" id="UP001408356">
    <property type="component" value="Unassembled WGS sequence"/>
</dbReference>
<protein>
    <submittedName>
        <fullName evidence="3">Short-chain dehydrogenase</fullName>
    </submittedName>
</protein>
<dbReference type="EMBL" id="JARVKF010000445">
    <property type="protein sequence ID" value="KAK9412985.1"/>
    <property type="molecule type" value="Genomic_DNA"/>
</dbReference>
<dbReference type="PRINTS" id="PR00081">
    <property type="entry name" value="GDHRDH"/>
</dbReference>
<keyword evidence="4" id="KW-1185">Reference proteome</keyword>
<accession>A0ABR2UEC3</accession>
<dbReference type="PANTHER" id="PTHR43669">
    <property type="entry name" value="5-KETO-D-GLUCONATE 5-REDUCTASE"/>
    <property type="match status" value="1"/>
</dbReference>
<evidence type="ECO:0000313" key="3">
    <source>
        <dbReference type="EMBL" id="KAK9412985.1"/>
    </source>
</evidence>
<comment type="caution">
    <text evidence="3">The sequence shown here is derived from an EMBL/GenBank/DDBJ whole genome shotgun (WGS) entry which is preliminary data.</text>
</comment>
<dbReference type="SUPFAM" id="SSF51735">
    <property type="entry name" value="NAD(P)-binding Rossmann-fold domains"/>
    <property type="match status" value="1"/>
</dbReference>
<evidence type="ECO:0000313" key="4">
    <source>
        <dbReference type="Proteomes" id="UP001408356"/>
    </source>
</evidence>
<dbReference type="InterPro" id="IPR002347">
    <property type="entry name" value="SDR_fam"/>
</dbReference>
<organism evidence="3 4">
    <name type="scientific">Seiridium unicorne</name>
    <dbReference type="NCBI Taxonomy" id="138068"/>
    <lineage>
        <taxon>Eukaryota</taxon>
        <taxon>Fungi</taxon>
        <taxon>Dikarya</taxon>
        <taxon>Ascomycota</taxon>
        <taxon>Pezizomycotina</taxon>
        <taxon>Sordariomycetes</taxon>
        <taxon>Xylariomycetidae</taxon>
        <taxon>Amphisphaeriales</taxon>
        <taxon>Sporocadaceae</taxon>
        <taxon>Seiridium</taxon>
    </lineage>
</organism>
<name>A0ABR2UEC3_9PEZI</name>
<dbReference type="CDD" id="cd05233">
    <property type="entry name" value="SDR_c"/>
    <property type="match status" value="1"/>
</dbReference>
<dbReference type="Pfam" id="PF13561">
    <property type="entry name" value="adh_short_C2"/>
    <property type="match status" value="1"/>
</dbReference>
<dbReference type="InterPro" id="IPR036291">
    <property type="entry name" value="NAD(P)-bd_dom_sf"/>
</dbReference>
<comment type="similarity">
    <text evidence="1">Belongs to the short-chain dehydrogenases/reductases (SDR) family.</text>
</comment>
<keyword evidence="2" id="KW-0560">Oxidoreductase</keyword>
<evidence type="ECO:0000256" key="2">
    <source>
        <dbReference type="ARBA" id="ARBA00023002"/>
    </source>
</evidence>
<dbReference type="Gene3D" id="3.40.50.720">
    <property type="entry name" value="NAD(P)-binding Rossmann-like Domain"/>
    <property type="match status" value="1"/>
</dbReference>
<dbReference type="PANTHER" id="PTHR43669:SF3">
    <property type="entry name" value="ALCOHOL DEHYDROGENASE, PUTATIVE (AFU_ORTHOLOGUE AFUA_3G03445)-RELATED"/>
    <property type="match status" value="1"/>
</dbReference>
<reference evidence="3 4" key="1">
    <citation type="journal article" date="2024" name="J. Plant Pathol.">
        <title>Sequence and assembly of the genome of Seiridium unicorne, isolate CBS 538.82, causal agent of cypress canker disease.</title>
        <authorList>
            <person name="Scali E."/>
            <person name="Rocca G.D."/>
            <person name="Danti R."/>
            <person name="Garbelotto M."/>
            <person name="Barberini S."/>
            <person name="Baroncelli R."/>
            <person name="Emiliani G."/>
        </authorList>
    </citation>
    <scope>NUCLEOTIDE SEQUENCE [LARGE SCALE GENOMIC DNA]</scope>
    <source>
        <strain evidence="3 4">BM-138-508</strain>
    </source>
</reference>